<dbReference type="Gene3D" id="1.10.1220.10">
    <property type="entry name" value="Met repressor-like"/>
    <property type="match status" value="1"/>
</dbReference>
<evidence type="ECO:0000313" key="1">
    <source>
        <dbReference type="EMBL" id="SMP36669.1"/>
    </source>
</evidence>
<sequence length="58" mass="6803">MNKQNWPRILVRLPVETKRFLELETQKNASSLNSEIVRCIRHRMEELGRSTHSVQGKG</sequence>
<protein>
    <recommendedName>
        <fullName evidence="3">Arc family DNA-binding protein</fullName>
    </recommendedName>
</protein>
<reference evidence="1 2" key="1">
    <citation type="submission" date="2017-05" db="EMBL/GenBank/DDBJ databases">
        <authorList>
            <person name="Varghese N."/>
            <person name="Submissions S."/>
        </authorList>
    </citation>
    <scope>NUCLEOTIDE SEQUENCE [LARGE SCALE GENOMIC DNA]</scope>
    <source>
        <strain evidence="1 2">DSM 15949</strain>
    </source>
</reference>
<accession>A0ABY1PPH3</accession>
<dbReference type="SUPFAM" id="SSF47598">
    <property type="entry name" value="Ribbon-helix-helix"/>
    <property type="match status" value="1"/>
</dbReference>
<comment type="caution">
    <text evidence="1">The sequence shown here is derived from an EMBL/GenBank/DDBJ whole genome shotgun (WGS) entry which is preliminary data.</text>
</comment>
<gene>
    <name evidence="1" type="ORF">SAMN06265374_4236</name>
</gene>
<keyword evidence="2" id="KW-1185">Reference proteome</keyword>
<evidence type="ECO:0000313" key="2">
    <source>
        <dbReference type="Proteomes" id="UP001157914"/>
    </source>
</evidence>
<dbReference type="InterPro" id="IPR013321">
    <property type="entry name" value="Arc_rbn_hlx_hlx"/>
</dbReference>
<dbReference type="Proteomes" id="UP001157914">
    <property type="component" value="Unassembled WGS sequence"/>
</dbReference>
<name>A0ABY1PPH3_9HYPH</name>
<dbReference type="EMBL" id="FXTT01000007">
    <property type="protein sequence ID" value="SMP36669.1"/>
    <property type="molecule type" value="Genomic_DNA"/>
</dbReference>
<proteinExistence type="predicted"/>
<dbReference type="InterPro" id="IPR010985">
    <property type="entry name" value="Ribbon_hlx_hlx"/>
</dbReference>
<evidence type="ECO:0008006" key="3">
    <source>
        <dbReference type="Google" id="ProtNLM"/>
    </source>
</evidence>
<organism evidence="1 2">
    <name type="scientific">Roseibium denhamense</name>
    <dbReference type="NCBI Taxonomy" id="76305"/>
    <lineage>
        <taxon>Bacteria</taxon>
        <taxon>Pseudomonadati</taxon>
        <taxon>Pseudomonadota</taxon>
        <taxon>Alphaproteobacteria</taxon>
        <taxon>Hyphomicrobiales</taxon>
        <taxon>Stappiaceae</taxon>
        <taxon>Roseibium</taxon>
    </lineage>
</organism>